<evidence type="ECO:0000313" key="3">
    <source>
        <dbReference type="Proteomes" id="UP000774000"/>
    </source>
</evidence>
<name>A0A938XTZ4_9FIRM</name>
<sequence length="350" mass="41471">MGKLNLKPAIYVILIILILPSIIGDVTSYFGYHNKEDVRAKMKSHLYQKYGKEFMVDRIGTRSSRGQVFYQARIYPKAIIGSKKQWDDYYYASATVDKLSYGRLGEVGDSYSYVARNIDLEKYLLPQVKSQFGERVLLKVDVEHKVTGDGSWWAGYKSKSLKEMRKEVNNDPEHNRIELNLDVYVFDRIENQTEKEKRRKDIFEFVQYLKDEGFFEYLELGIIFVDERVLAPSYEDFKYEIKNTYQVKEEIDEKEVVLPPMKLRKEFSKKLQKEIDEMSQKELVEKINQIKKSNANNLIENNGQKATYIYSWGMIKEKYSSSIEDRDRNRDYSKLKHVRLGNNLKYIYKN</sequence>
<keyword evidence="1" id="KW-0472">Membrane</keyword>
<proteinExistence type="predicted"/>
<dbReference type="Proteomes" id="UP000774000">
    <property type="component" value="Unassembled WGS sequence"/>
</dbReference>
<dbReference type="AlphaFoldDB" id="A0A938XTZ4"/>
<feature type="transmembrane region" description="Helical" evidence="1">
    <location>
        <begin position="9"/>
        <end position="32"/>
    </location>
</feature>
<dbReference type="EMBL" id="JAFBDQ010000013">
    <property type="protein sequence ID" value="MBM7557485.1"/>
    <property type="molecule type" value="Genomic_DNA"/>
</dbReference>
<evidence type="ECO:0000256" key="1">
    <source>
        <dbReference type="SAM" id="Phobius"/>
    </source>
</evidence>
<accession>A0A938XTZ4</accession>
<reference evidence="2" key="1">
    <citation type="submission" date="2021-01" db="EMBL/GenBank/DDBJ databases">
        <title>Genomic Encyclopedia of Type Strains, Phase IV (KMG-IV): sequencing the most valuable type-strain genomes for metagenomic binning, comparative biology and taxonomic classification.</title>
        <authorList>
            <person name="Goeker M."/>
        </authorList>
    </citation>
    <scope>NUCLEOTIDE SEQUENCE</scope>
    <source>
        <strain evidence="2">DSM 23230</strain>
    </source>
</reference>
<comment type="caution">
    <text evidence="2">The sequence shown here is derived from an EMBL/GenBank/DDBJ whole genome shotgun (WGS) entry which is preliminary data.</text>
</comment>
<protein>
    <submittedName>
        <fullName evidence="2">Uncharacterized protein</fullName>
    </submittedName>
</protein>
<keyword evidence="3" id="KW-1185">Reference proteome</keyword>
<evidence type="ECO:0000313" key="2">
    <source>
        <dbReference type="EMBL" id="MBM7557485.1"/>
    </source>
</evidence>
<gene>
    <name evidence="2" type="ORF">JOC47_002351</name>
</gene>
<keyword evidence="1" id="KW-1133">Transmembrane helix</keyword>
<dbReference type="RefSeq" id="WP_204702234.1">
    <property type="nucleotide sequence ID" value="NZ_JAFBDQ010000013.1"/>
</dbReference>
<organism evidence="2 3">
    <name type="scientific">Halanaerobacter jeridensis</name>
    <dbReference type="NCBI Taxonomy" id="706427"/>
    <lineage>
        <taxon>Bacteria</taxon>
        <taxon>Bacillati</taxon>
        <taxon>Bacillota</taxon>
        <taxon>Clostridia</taxon>
        <taxon>Halanaerobiales</taxon>
        <taxon>Halobacteroidaceae</taxon>
        <taxon>Halanaerobacter</taxon>
    </lineage>
</organism>
<keyword evidence="1" id="KW-0812">Transmembrane</keyword>